<dbReference type="Proteomes" id="UP000199159">
    <property type="component" value="Unassembled WGS sequence"/>
</dbReference>
<dbReference type="Gene3D" id="3.30.450.40">
    <property type="match status" value="2"/>
</dbReference>
<dbReference type="InterPro" id="IPR043128">
    <property type="entry name" value="Rev_trsase/Diguanyl_cyclase"/>
</dbReference>
<proteinExistence type="predicted"/>
<dbReference type="GO" id="GO:0052621">
    <property type="term" value="F:diguanylate cyclase activity"/>
    <property type="evidence" value="ECO:0007669"/>
    <property type="project" value="TreeGrafter"/>
</dbReference>
<evidence type="ECO:0000313" key="2">
    <source>
        <dbReference type="EMBL" id="SDP00231.1"/>
    </source>
</evidence>
<keyword evidence="3" id="KW-1185">Reference proteome</keyword>
<dbReference type="SMART" id="SM00267">
    <property type="entry name" value="GGDEF"/>
    <property type="match status" value="1"/>
</dbReference>
<dbReference type="Gene3D" id="3.30.70.270">
    <property type="match status" value="1"/>
</dbReference>
<dbReference type="SUPFAM" id="SSF55781">
    <property type="entry name" value="GAF domain-like"/>
    <property type="match status" value="2"/>
</dbReference>
<feature type="domain" description="GGDEF" evidence="1">
    <location>
        <begin position="486"/>
        <end position="614"/>
    </location>
</feature>
<protein>
    <submittedName>
        <fullName evidence="2">Diguanylate cyclase (GGDEF) domain-containing protein</fullName>
    </submittedName>
</protein>
<dbReference type="GO" id="GO:0005886">
    <property type="term" value="C:plasma membrane"/>
    <property type="evidence" value="ECO:0007669"/>
    <property type="project" value="TreeGrafter"/>
</dbReference>
<dbReference type="AlphaFoldDB" id="A0A1H0P5J5"/>
<gene>
    <name evidence="2" type="ORF">SAMN05216565_101166</name>
</gene>
<dbReference type="InterPro" id="IPR000160">
    <property type="entry name" value="GGDEF_dom"/>
</dbReference>
<evidence type="ECO:0000313" key="3">
    <source>
        <dbReference type="Proteomes" id="UP000199159"/>
    </source>
</evidence>
<organism evidence="2 3">
    <name type="scientific">Litchfieldia salsa</name>
    <dbReference type="NCBI Taxonomy" id="930152"/>
    <lineage>
        <taxon>Bacteria</taxon>
        <taxon>Bacillati</taxon>
        <taxon>Bacillota</taxon>
        <taxon>Bacilli</taxon>
        <taxon>Bacillales</taxon>
        <taxon>Bacillaceae</taxon>
        <taxon>Litchfieldia</taxon>
    </lineage>
</organism>
<dbReference type="FunFam" id="3.30.70.270:FF:000001">
    <property type="entry name" value="Diguanylate cyclase domain protein"/>
    <property type="match status" value="1"/>
</dbReference>
<name>A0A1H0P5J5_9BACI</name>
<evidence type="ECO:0000259" key="1">
    <source>
        <dbReference type="PROSITE" id="PS50887"/>
    </source>
</evidence>
<dbReference type="RefSeq" id="WP_238457126.1">
    <property type="nucleotide sequence ID" value="NZ_FNJU01000001.1"/>
</dbReference>
<dbReference type="CDD" id="cd01949">
    <property type="entry name" value="GGDEF"/>
    <property type="match status" value="1"/>
</dbReference>
<sequence length="617" mass="70505">MELHDKEVQQLILFKSKLYEILMLENEHTTIIPKLLDLIKNEFTLKAVTIYLFDEWEEQFVPASSTLDLHKNEPRRTKISKEEIHILEFHTPNENNQVLVPMKNQENIIGFLLLDLQENQTTSKKLITTINEECTKVIDRSQKYTKFLNEELRYEKLFGLTAKFHSSMDIDEVLGEVILTLQKVYPSFKYYLLLSHDNVENENLPIKDLQYNNYDNSPAIQAYVTGDIQKEDIVVDQKSILYAPLKGKQGVYGVLEVIASGNIKFPNQEINFIELLANTAGSALENAQLYQQSKRLVADLQLINDTTHKLNSNLRLNDTISFMSGQISRYLLGDEVGFVFIKKDNQIEVLDGSTVYFSSDDSLQIIEYVRSRLIQERDTLFIGDFDYGSDNDADQESSVFRSIMAVPMVQSGVVIGFAIVLHRNPYFFSFETFKLFQSLIHHSTLAFSNSTLREELENLVITDHLTKLYSRNFLDDQIHLSMERDGFGTFLLIDIDNFKAINDTFGHQIGDSVIVQVANVLEANIRDNDIGARWGGEELAVYLPGVDLEIGIVIANRLVKKVQDNTTPQVTISCGVAHWSAEHKDSVQQLFHRADQALYIAKDTGKNKVVVQDLLIQ</sequence>
<dbReference type="PANTHER" id="PTHR45138:SF9">
    <property type="entry name" value="DIGUANYLATE CYCLASE DGCM-RELATED"/>
    <property type="match status" value="1"/>
</dbReference>
<dbReference type="EMBL" id="FNJU01000001">
    <property type="protein sequence ID" value="SDP00231.1"/>
    <property type="molecule type" value="Genomic_DNA"/>
</dbReference>
<dbReference type="GO" id="GO:0043709">
    <property type="term" value="P:cell adhesion involved in single-species biofilm formation"/>
    <property type="evidence" value="ECO:0007669"/>
    <property type="project" value="TreeGrafter"/>
</dbReference>
<dbReference type="NCBIfam" id="TIGR00254">
    <property type="entry name" value="GGDEF"/>
    <property type="match status" value="1"/>
</dbReference>
<dbReference type="PROSITE" id="PS50887">
    <property type="entry name" value="GGDEF"/>
    <property type="match status" value="1"/>
</dbReference>
<dbReference type="STRING" id="930152.SAMN05216565_101166"/>
<reference evidence="3" key="1">
    <citation type="submission" date="2016-10" db="EMBL/GenBank/DDBJ databases">
        <authorList>
            <person name="Varghese N."/>
            <person name="Submissions S."/>
        </authorList>
    </citation>
    <scope>NUCLEOTIDE SEQUENCE [LARGE SCALE GENOMIC DNA]</scope>
    <source>
        <strain evidence="3">IBRC-M10078</strain>
    </source>
</reference>
<dbReference type="Pfam" id="PF00990">
    <property type="entry name" value="GGDEF"/>
    <property type="match status" value="1"/>
</dbReference>
<accession>A0A1H0P5J5</accession>
<dbReference type="InterPro" id="IPR050469">
    <property type="entry name" value="Diguanylate_Cyclase"/>
</dbReference>
<dbReference type="SUPFAM" id="SSF55073">
    <property type="entry name" value="Nucleotide cyclase"/>
    <property type="match status" value="1"/>
</dbReference>
<dbReference type="PANTHER" id="PTHR45138">
    <property type="entry name" value="REGULATORY COMPONENTS OF SENSORY TRANSDUCTION SYSTEM"/>
    <property type="match status" value="1"/>
</dbReference>
<dbReference type="GO" id="GO:1902201">
    <property type="term" value="P:negative regulation of bacterial-type flagellum-dependent cell motility"/>
    <property type="evidence" value="ECO:0007669"/>
    <property type="project" value="TreeGrafter"/>
</dbReference>
<dbReference type="InterPro" id="IPR029787">
    <property type="entry name" value="Nucleotide_cyclase"/>
</dbReference>
<dbReference type="InterPro" id="IPR029016">
    <property type="entry name" value="GAF-like_dom_sf"/>
</dbReference>